<dbReference type="InterPro" id="IPR050259">
    <property type="entry name" value="SDR"/>
</dbReference>
<dbReference type="FunFam" id="3.40.50.720:FF:000173">
    <property type="entry name" value="3-oxoacyl-[acyl-carrier protein] reductase"/>
    <property type="match status" value="1"/>
</dbReference>
<dbReference type="PANTHER" id="PTHR42879">
    <property type="entry name" value="3-OXOACYL-(ACYL-CARRIER-PROTEIN) REDUCTASE"/>
    <property type="match status" value="1"/>
</dbReference>
<name>A0A3B1BBI0_9ZZZZ</name>
<accession>A0A3B1BBI0</accession>
<dbReference type="SUPFAM" id="SSF51735">
    <property type="entry name" value="NAD(P)-binding Rossmann-fold domains"/>
    <property type="match status" value="1"/>
</dbReference>
<evidence type="ECO:0000259" key="3">
    <source>
        <dbReference type="SMART" id="SM00822"/>
    </source>
</evidence>
<comment type="similarity">
    <text evidence="1">Belongs to the short-chain dehydrogenases/reductases (SDR) family.</text>
</comment>
<dbReference type="PRINTS" id="PR00081">
    <property type="entry name" value="GDHRDH"/>
</dbReference>
<dbReference type="InterPro" id="IPR002347">
    <property type="entry name" value="SDR_fam"/>
</dbReference>
<dbReference type="PANTHER" id="PTHR42879:SF2">
    <property type="entry name" value="3-OXOACYL-[ACYL-CARRIER-PROTEIN] REDUCTASE FABG"/>
    <property type="match status" value="1"/>
</dbReference>
<evidence type="ECO:0000256" key="2">
    <source>
        <dbReference type="ARBA" id="ARBA00023002"/>
    </source>
</evidence>
<dbReference type="SMART" id="SM00822">
    <property type="entry name" value="PKS_KR"/>
    <property type="match status" value="1"/>
</dbReference>
<evidence type="ECO:0000256" key="1">
    <source>
        <dbReference type="ARBA" id="ARBA00006484"/>
    </source>
</evidence>
<dbReference type="EC" id="1.1.1.100" evidence="4"/>
<dbReference type="InterPro" id="IPR057326">
    <property type="entry name" value="KR_dom"/>
</dbReference>
<gene>
    <name evidence="4" type="ORF">MNBD_NITROSPINAE01-1310</name>
</gene>
<keyword evidence="2 4" id="KW-0560">Oxidoreductase</keyword>
<dbReference type="NCBIfam" id="NF009466">
    <property type="entry name" value="PRK12826.1-2"/>
    <property type="match status" value="1"/>
</dbReference>
<evidence type="ECO:0000313" key="4">
    <source>
        <dbReference type="EMBL" id="VAX15559.1"/>
    </source>
</evidence>
<dbReference type="InterPro" id="IPR036291">
    <property type="entry name" value="NAD(P)-bd_dom_sf"/>
</dbReference>
<dbReference type="Gene3D" id="3.40.50.720">
    <property type="entry name" value="NAD(P)-binding Rossmann-like Domain"/>
    <property type="match status" value="1"/>
</dbReference>
<organism evidence="4">
    <name type="scientific">hydrothermal vent metagenome</name>
    <dbReference type="NCBI Taxonomy" id="652676"/>
    <lineage>
        <taxon>unclassified sequences</taxon>
        <taxon>metagenomes</taxon>
        <taxon>ecological metagenomes</taxon>
    </lineage>
</organism>
<dbReference type="PRINTS" id="PR00080">
    <property type="entry name" value="SDRFAMILY"/>
</dbReference>
<sequence>MDFSGQNIIVTGGTRGIGRAVSEAFLRAGANVVAVYAGNEQSAEDFCTANKEHADRVEIQKVNVADYAGVEAFYKWFDEKYGDLSVLVSNAGIRRDSIVGMMTEDDWRAVIDVNLTGTYNMCKMAVKAMMRKRYGRIIVITSPIGTHGMAGQANYSATKAGQVGFAKSLAKEVASRKITVNCVSPGFIDTDFISDLSDDMAKEYKKSVPMKRFGTANEVADSVVFLAGDGATYITGAVLEVTGGF</sequence>
<dbReference type="Pfam" id="PF13561">
    <property type="entry name" value="adh_short_C2"/>
    <property type="match status" value="1"/>
</dbReference>
<reference evidence="4" key="1">
    <citation type="submission" date="2018-06" db="EMBL/GenBank/DDBJ databases">
        <authorList>
            <person name="Zhirakovskaya E."/>
        </authorList>
    </citation>
    <scope>NUCLEOTIDE SEQUENCE</scope>
</reference>
<dbReference type="GO" id="GO:0004316">
    <property type="term" value="F:3-oxoacyl-[acyl-carrier-protein] reductase (NADPH) activity"/>
    <property type="evidence" value="ECO:0007669"/>
    <property type="project" value="UniProtKB-EC"/>
</dbReference>
<feature type="domain" description="Ketoreductase" evidence="3">
    <location>
        <begin position="6"/>
        <end position="191"/>
    </location>
</feature>
<dbReference type="EMBL" id="UOGC01000013">
    <property type="protein sequence ID" value="VAX15559.1"/>
    <property type="molecule type" value="Genomic_DNA"/>
</dbReference>
<proteinExistence type="inferred from homology"/>
<protein>
    <submittedName>
        <fullName evidence="4">3-oxoacyl-[acyl-carrier protein] reductase</fullName>
        <ecNumber evidence="4">1.1.1.100</ecNumber>
    </submittedName>
</protein>
<dbReference type="AlphaFoldDB" id="A0A3B1BBI0"/>